<evidence type="ECO:0000256" key="5">
    <source>
        <dbReference type="ARBA" id="ARBA00023136"/>
    </source>
</evidence>
<proteinExistence type="predicted"/>
<evidence type="ECO:0000256" key="2">
    <source>
        <dbReference type="ARBA" id="ARBA00022475"/>
    </source>
</evidence>
<gene>
    <name evidence="7" type="ORF">HNQ36_005197</name>
</gene>
<evidence type="ECO:0000256" key="6">
    <source>
        <dbReference type="SAM" id="Phobius"/>
    </source>
</evidence>
<comment type="subcellular location">
    <subcellularLocation>
        <location evidence="1">Cell membrane</location>
        <topology evidence="1">Multi-pass membrane protein</topology>
    </subcellularLocation>
</comment>
<evidence type="ECO:0000256" key="1">
    <source>
        <dbReference type="ARBA" id="ARBA00004651"/>
    </source>
</evidence>
<evidence type="ECO:0000256" key="3">
    <source>
        <dbReference type="ARBA" id="ARBA00022692"/>
    </source>
</evidence>
<dbReference type="PANTHER" id="PTHR30086:SF20">
    <property type="entry name" value="ARGININE EXPORTER PROTEIN ARGO-RELATED"/>
    <property type="match status" value="1"/>
</dbReference>
<keyword evidence="2" id="KW-1003">Cell membrane</keyword>
<dbReference type="PANTHER" id="PTHR30086">
    <property type="entry name" value="ARGININE EXPORTER PROTEIN ARGO"/>
    <property type="match status" value="1"/>
</dbReference>
<evidence type="ECO:0000313" key="8">
    <source>
        <dbReference type="Proteomes" id="UP000521227"/>
    </source>
</evidence>
<name>A0A840NES3_9BRAD</name>
<dbReference type="AlphaFoldDB" id="A0A840NES3"/>
<keyword evidence="5 6" id="KW-0472">Membrane</keyword>
<dbReference type="Proteomes" id="UP000521227">
    <property type="component" value="Unassembled WGS sequence"/>
</dbReference>
<dbReference type="InterPro" id="IPR001123">
    <property type="entry name" value="LeuE-type"/>
</dbReference>
<dbReference type="Pfam" id="PF01810">
    <property type="entry name" value="LysE"/>
    <property type="match status" value="1"/>
</dbReference>
<feature type="transmembrane region" description="Helical" evidence="6">
    <location>
        <begin position="30"/>
        <end position="59"/>
    </location>
</feature>
<keyword evidence="3 6" id="KW-0812">Transmembrane</keyword>
<dbReference type="EMBL" id="JACHIJ010000012">
    <property type="protein sequence ID" value="MBB5055186.1"/>
    <property type="molecule type" value="Genomic_DNA"/>
</dbReference>
<comment type="caution">
    <text evidence="7">The sequence shown here is derived from an EMBL/GenBank/DDBJ whole genome shotgun (WGS) entry which is preliminary data.</text>
</comment>
<accession>A0A840NES3</accession>
<sequence>MLNPKSALFFLAFLPQFVHPQNGPIEIQLAVLGILFVVMGALSTTLVALCAGSLSTLLHGSPVILRWQGKVVGTAYCALGIRLAGVHAILPKSVLRNVSN</sequence>
<protein>
    <submittedName>
        <fullName evidence="7">Threonine/homoserine/homoserine lactone efflux protein</fullName>
    </submittedName>
</protein>
<evidence type="ECO:0000313" key="7">
    <source>
        <dbReference type="EMBL" id="MBB5055186.1"/>
    </source>
</evidence>
<keyword evidence="4 6" id="KW-1133">Transmembrane helix</keyword>
<dbReference type="GO" id="GO:0005886">
    <property type="term" value="C:plasma membrane"/>
    <property type="evidence" value="ECO:0007669"/>
    <property type="project" value="UniProtKB-SubCell"/>
</dbReference>
<organism evidence="7 8">
    <name type="scientific">Afipia massiliensis</name>
    <dbReference type="NCBI Taxonomy" id="211460"/>
    <lineage>
        <taxon>Bacteria</taxon>
        <taxon>Pseudomonadati</taxon>
        <taxon>Pseudomonadota</taxon>
        <taxon>Alphaproteobacteria</taxon>
        <taxon>Hyphomicrobiales</taxon>
        <taxon>Nitrobacteraceae</taxon>
        <taxon>Afipia</taxon>
    </lineage>
</organism>
<reference evidence="7 8" key="1">
    <citation type="submission" date="2020-08" db="EMBL/GenBank/DDBJ databases">
        <title>Genomic Encyclopedia of Type Strains, Phase IV (KMG-IV): sequencing the most valuable type-strain genomes for metagenomic binning, comparative biology and taxonomic classification.</title>
        <authorList>
            <person name="Goeker M."/>
        </authorList>
    </citation>
    <scope>NUCLEOTIDE SEQUENCE [LARGE SCALE GENOMIC DNA]</scope>
    <source>
        <strain evidence="7 8">DSM 17498</strain>
    </source>
</reference>
<evidence type="ECO:0000256" key="4">
    <source>
        <dbReference type="ARBA" id="ARBA00022989"/>
    </source>
</evidence>
<dbReference type="GO" id="GO:0015171">
    <property type="term" value="F:amino acid transmembrane transporter activity"/>
    <property type="evidence" value="ECO:0007669"/>
    <property type="project" value="TreeGrafter"/>
</dbReference>